<dbReference type="Proteomes" id="UP000295632">
    <property type="component" value="Unassembled WGS sequence"/>
</dbReference>
<dbReference type="Gene3D" id="3.30.750.24">
    <property type="entry name" value="STAS domain"/>
    <property type="match status" value="1"/>
</dbReference>
<dbReference type="PANTHER" id="PTHR47429">
    <property type="entry name" value="PROTEIN TWIN LOV 1"/>
    <property type="match status" value="1"/>
</dbReference>
<dbReference type="InterPro" id="IPR000014">
    <property type="entry name" value="PAS"/>
</dbReference>
<evidence type="ECO:0000256" key="3">
    <source>
        <dbReference type="ARBA" id="ARBA00022991"/>
    </source>
</evidence>
<evidence type="ECO:0000256" key="2">
    <source>
        <dbReference type="ARBA" id="ARBA00022643"/>
    </source>
</evidence>
<keyword evidence="1" id="KW-0285">Flavoprotein</keyword>
<dbReference type="PROSITE" id="PS50112">
    <property type="entry name" value="PAS"/>
    <property type="match status" value="2"/>
</dbReference>
<dbReference type="InterPro" id="IPR000700">
    <property type="entry name" value="PAS-assoc_C"/>
</dbReference>
<name>A0A4R6UA72_9BACI</name>
<dbReference type="Pfam" id="PF13426">
    <property type="entry name" value="PAS_9"/>
    <property type="match status" value="2"/>
</dbReference>
<keyword evidence="2" id="KW-0288">FMN</keyword>
<dbReference type="OrthoDB" id="9812260at2"/>
<keyword evidence="3" id="KW-0157">Chromophore</keyword>
<accession>A0A4R6UA72</accession>
<proteinExistence type="predicted"/>
<dbReference type="CDD" id="cd07041">
    <property type="entry name" value="STAS_RsbR_RsbS_like"/>
    <property type="match status" value="1"/>
</dbReference>
<dbReference type="Gene3D" id="3.30.450.20">
    <property type="entry name" value="PAS domain"/>
    <property type="match status" value="2"/>
</dbReference>
<dbReference type="PANTHER" id="PTHR47429:SF2">
    <property type="entry name" value="PROTEIN TWIN LOV 1"/>
    <property type="match status" value="1"/>
</dbReference>
<dbReference type="NCBIfam" id="TIGR00229">
    <property type="entry name" value="sensory_box"/>
    <property type="match status" value="1"/>
</dbReference>
<dbReference type="SMART" id="SM00091">
    <property type="entry name" value="PAS"/>
    <property type="match status" value="2"/>
</dbReference>
<dbReference type="Pfam" id="PF01740">
    <property type="entry name" value="STAS"/>
    <property type="match status" value="1"/>
</dbReference>
<dbReference type="PROSITE" id="PS50113">
    <property type="entry name" value="PAC"/>
    <property type="match status" value="1"/>
</dbReference>
<sequence>MYKQLFMQLREPAFIANEKFDIEFINNALAERLGYKVDELQGVSLKSLIAAWPQKNGSFQSVSTLVFKTKSRGHVTFELQTDPLILENGAGYFIRCFELFSNQTSTLLESRQFNELLKEALNHSHVGIVVTDPSLEDNPIVYMNKGFELLTGYNEKDVIGNNCRFLQGDKTSAFSVDKIRNAIENNTSVLVELLNYKKNGEPFWNELQIDPVYVKNQDRRLFVGVQKDITQRKGMEEELSLSLQKIKELSAPVVPVGNGISVLPLLGTIDRSRWSIIQEQVVEGVEENGEDYLIVDLSGLDVFEGELSEGFLKLAKMLSLMGTELVMTGVRPGMALTSIGMNEEIFQFRSFTNVKEALKSLAI</sequence>
<organism evidence="7 8">
    <name type="scientific">Aureibacillus halotolerans</name>
    <dbReference type="NCBI Taxonomy" id="1508390"/>
    <lineage>
        <taxon>Bacteria</taxon>
        <taxon>Bacillati</taxon>
        <taxon>Bacillota</taxon>
        <taxon>Bacilli</taxon>
        <taxon>Bacillales</taxon>
        <taxon>Bacillaceae</taxon>
        <taxon>Aureibacillus</taxon>
    </lineage>
</organism>
<dbReference type="CDD" id="cd00130">
    <property type="entry name" value="PAS"/>
    <property type="match status" value="1"/>
</dbReference>
<protein>
    <submittedName>
        <fullName evidence="7">PAS domain S-box-containing protein</fullName>
    </submittedName>
</protein>
<feature type="domain" description="PAS" evidence="4">
    <location>
        <begin position="113"/>
        <end position="186"/>
    </location>
</feature>
<dbReference type="InterPro" id="IPR002645">
    <property type="entry name" value="STAS_dom"/>
</dbReference>
<dbReference type="RefSeq" id="WP_133578573.1">
    <property type="nucleotide sequence ID" value="NZ_SNYJ01000001.1"/>
</dbReference>
<evidence type="ECO:0000313" key="7">
    <source>
        <dbReference type="EMBL" id="TDQ42736.1"/>
    </source>
</evidence>
<dbReference type="PROSITE" id="PS50801">
    <property type="entry name" value="STAS"/>
    <property type="match status" value="1"/>
</dbReference>
<dbReference type="InterPro" id="IPR001610">
    <property type="entry name" value="PAC"/>
</dbReference>
<dbReference type="InterPro" id="IPR035965">
    <property type="entry name" value="PAS-like_dom_sf"/>
</dbReference>
<evidence type="ECO:0000259" key="4">
    <source>
        <dbReference type="PROSITE" id="PS50112"/>
    </source>
</evidence>
<feature type="domain" description="PAS" evidence="4">
    <location>
        <begin position="1"/>
        <end position="42"/>
    </location>
</feature>
<reference evidence="7 8" key="1">
    <citation type="submission" date="2019-03" db="EMBL/GenBank/DDBJ databases">
        <title>Genomic Encyclopedia of Type Strains, Phase IV (KMG-IV): sequencing the most valuable type-strain genomes for metagenomic binning, comparative biology and taxonomic classification.</title>
        <authorList>
            <person name="Goeker M."/>
        </authorList>
    </citation>
    <scope>NUCLEOTIDE SEQUENCE [LARGE SCALE GENOMIC DNA]</scope>
    <source>
        <strain evidence="7 8">DSM 28697</strain>
    </source>
</reference>
<evidence type="ECO:0000259" key="5">
    <source>
        <dbReference type="PROSITE" id="PS50113"/>
    </source>
</evidence>
<dbReference type="AlphaFoldDB" id="A0A4R6UA72"/>
<dbReference type="SMART" id="SM00086">
    <property type="entry name" value="PAC"/>
    <property type="match status" value="1"/>
</dbReference>
<feature type="domain" description="PAC" evidence="5">
    <location>
        <begin position="187"/>
        <end position="241"/>
    </location>
</feature>
<evidence type="ECO:0000256" key="1">
    <source>
        <dbReference type="ARBA" id="ARBA00022630"/>
    </source>
</evidence>
<evidence type="ECO:0000259" key="6">
    <source>
        <dbReference type="PROSITE" id="PS50801"/>
    </source>
</evidence>
<evidence type="ECO:0000313" key="8">
    <source>
        <dbReference type="Proteomes" id="UP000295632"/>
    </source>
</evidence>
<gene>
    <name evidence="7" type="ORF">EV213_101165</name>
</gene>
<feature type="domain" description="STAS" evidence="6">
    <location>
        <begin position="250"/>
        <end position="361"/>
    </location>
</feature>
<comment type="caution">
    <text evidence="7">The sequence shown here is derived from an EMBL/GenBank/DDBJ whole genome shotgun (WGS) entry which is preliminary data.</text>
</comment>
<dbReference type="SUPFAM" id="SSF55785">
    <property type="entry name" value="PYP-like sensor domain (PAS domain)"/>
    <property type="match status" value="2"/>
</dbReference>
<dbReference type="SUPFAM" id="SSF52091">
    <property type="entry name" value="SpoIIaa-like"/>
    <property type="match status" value="1"/>
</dbReference>
<dbReference type="EMBL" id="SNYJ01000001">
    <property type="protein sequence ID" value="TDQ42736.1"/>
    <property type="molecule type" value="Genomic_DNA"/>
</dbReference>
<dbReference type="InterPro" id="IPR036513">
    <property type="entry name" value="STAS_dom_sf"/>
</dbReference>
<keyword evidence="8" id="KW-1185">Reference proteome</keyword>